<dbReference type="AlphaFoldDB" id="A0A927GXL0"/>
<evidence type="ECO:0000256" key="3">
    <source>
        <dbReference type="ARBA" id="ARBA00023004"/>
    </source>
</evidence>
<comment type="caution">
    <text evidence="6">The sequence shown here is derived from an EMBL/GenBank/DDBJ whole genome shotgun (WGS) entry which is preliminary data.</text>
</comment>
<reference evidence="6" key="1">
    <citation type="submission" date="2020-09" db="EMBL/GenBank/DDBJ databases">
        <title>A novel bacterium of genus Paenibacillus, isolated from South China Sea.</title>
        <authorList>
            <person name="Huang H."/>
            <person name="Mo K."/>
            <person name="Hu Y."/>
        </authorList>
    </citation>
    <scope>NUCLEOTIDE SEQUENCE</scope>
    <source>
        <strain evidence="6">IB182363</strain>
    </source>
</reference>
<dbReference type="RefSeq" id="WP_190923905.1">
    <property type="nucleotide sequence ID" value="NZ_JACXJA010000001.1"/>
</dbReference>
<accession>A0A927GXL0</accession>
<gene>
    <name evidence="6" type="ORF">IDH45_01340</name>
</gene>
<dbReference type="GO" id="GO:0016787">
    <property type="term" value="F:hydrolase activity"/>
    <property type="evidence" value="ECO:0007669"/>
    <property type="project" value="UniProtKB-KW"/>
</dbReference>
<dbReference type="Proteomes" id="UP000639396">
    <property type="component" value="Unassembled WGS sequence"/>
</dbReference>
<sequence>MTASRPPLVVPEAAALVLSSDELHLYWLTDLHLVDAVTDQPDAEGAIRGNRHYYAAKQKLRKAVDTIQKEQPDVVICTGDITDHKQSLASFLEDWERITVPKEVVIGNHDLDNGYVSLVEQLGYAERAVIARSVFNRSVALQKGKVRVRLLLLDTNIGVDGQHLVETSEGALQDDAIAWLEHEMSTCPESLVFLFSHHGMAGPAHYFNRQDVARYNAMIQRIALARPDFQLVHCAGHHHVHPHAEIRELTRYETFVNGVAMISEAQSAIHVVSIASDHTWTLSYRKV</sequence>
<protein>
    <submittedName>
        <fullName evidence="6">Metallophosphoesterase</fullName>
    </submittedName>
</protein>
<dbReference type="PANTHER" id="PTHR42988">
    <property type="entry name" value="PHOSPHOHYDROLASE"/>
    <property type="match status" value="1"/>
</dbReference>
<evidence type="ECO:0000256" key="4">
    <source>
        <dbReference type="ARBA" id="ARBA00025742"/>
    </source>
</evidence>
<evidence type="ECO:0000256" key="2">
    <source>
        <dbReference type="ARBA" id="ARBA00022801"/>
    </source>
</evidence>
<dbReference type="GO" id="GO:0046872">
    <property type="term" value="F:metal ion binding"/>
    <property type="evidence" value="ECO:0007669"/>
    <property type="project" value="UniProtKB-KW"/>
</dbReference>
<keyword evidence="1" id="KW-0479">Metal-binding</keyword>
<evidence type="ECO:0000313" key="6">
    <source>
        <dbReference type="EMBL" id="MBD2860630.1"/>
    </source>
</evidence>
<dbReference type="InterPro" id="IPR050884">
    <property type="entry name" value="CNP_phosphodiesterase-III"/>
</dbReference>
<dbReference type="Gene3D" id="3.60.21.10">
    <property type="match status" value="1"/>
</dbReference>
<dbReference type="InterPro" id="IPR029052">
    <property type="entry name" value="Metallo-depent_PP-like"/>
</dbReference>
<organism evidence="6 7">
    <name type="scientific">Paenibacillus oceani</name>
    <dbReference type="NCBI Taxonomy" id="2772510"/>
    <lineage>
        <taxon>Bacteria</taxon>
        <taxon>Bacillati</taxon>
        <taxon>Bacillota</taxon>
        <taxon>Bacilli</taxon>
        <taxon>Bacillales</taxon>
        <taxon>Paenibacillaceae</taxon>
        <taxon>Paenibacillus</taxon>
    </lineage>
</organism>
<feature type="domain" description="Calcineurin-like phosphoesterase" evidence="5">
    <location>
        <begin position="26"/>
        <end position="240"/>
    </location>
</feature>
<evidence type="ECO:0000313" key="7">
    <source>
        <dbReference type="Proteomes" id="UP000639396"/>
    </source>
</evidence>
<dbReference type="Pfam" id="PF00149">
    <property type="entry name" value="Metallophos"/>
    <property type="match status" value="1"/>
</dbReference>
<comment type="similarity">
    <text evidence="4">Belongs to the cyclic nucleotide phosphodiesterase class-III family.</text>
</comment>
<name>A0A927GXL0_9BACL</name>
<evidence type="ECO:0000256" key="1">
    <source>
        <dbReference type="ARBA" id="ARBA00022723"/>
    </source>
</evidence>
<keyword evidence="2" id="KW-0378">Hydrolase</keyword>
<dbReference type="SUPFAM" id="SSF56300">
    <property type="entry name" value="Metallo-dependent phosphatases"/>
    <property type="match status" value="1"/>
</dbReference>
<proteinExistence type="inferred from homology"/>
<evidence type="ECO:0000259" key="5">
    <source>
        <dbReference type="Pfam" id="PF00149"/>
    </source>
</evidence>
<dbReference type="EMBL" id="JACXJA010000001">
    <property type="protein sequence ID" value="MBD2860630.1"/>
    <property type="molecule type" value="Genomic_DNA"/>
</dbReference>
<dbReference type="PANTHER" id="PTHR42988:SF2">
    <property type="entry name" value="CYCLIC NUCLEOTIDE PHOSPHODIESTERASE CBUA0032-RELATED"/>
    <property type="match status" value="1"/>
</dbReference>
<dbReference type="InterPro" id="IPR004843">
    <property type="entry name" value="Calcineurin-like_PHP"/>
</dbReference>
<keyword evidence="7" id="KW-1185">Reference proteome</keyword>
<keyword evidence="3" id="KW-0408">Iron</keyword>